<keyword evidence="4" id="KW-0372">Hormone</keyword>
<dbReference type="InterPro" id="IPR046963">
    <property type="entry name" value="VIP/GHRH-like"/>
</dbReference>
<accession>A0AAJ7WUN7</accession>
<feature type="domain" description="Glucagon / GIP / secretin / VIP family" evidence="8">
    <location>
        <begin position="94"/>
        <end position="120"/>
    </location>
</feature>
<keyword evidence="3" id="KW-0964">Secreted</keyword>
<dbReference type="PANTHER" id="PTHR11213">
    <property type="entry name" value="GLUCAGON-FAMILY NEUROPEPTIDE"/>
    <property type="match status" value="1"/>
</dbReference>
<dbReference type="Proteomes" id="UP001318040">
    <property type="component" value="Chromosome 15"/>
</dbReference>
<gene>
    <name evidence="10 11" type="primary">LOC116942618</name>
</gene>
<dbReference type="GO" id="GO:0007189">
    <property type="term" value="P:adenylate cyclase-activating G protein-coupled receptor signaling pathway"/>
    <property type="evidence" value="ECO:0007669"/>
    <property type="project" value="TreeGrafter"/>
</dbReference>
<name>A0AAJ7WUN7_PETMA</name>
<feature type="chain" id="PRO_5044709640" evidence="7">
    <location>
        <begin position="28"/>
        <end position="166"/>
    </location>
</feature>
<evidence type="ECO:0000259" key="8">
    <source>
        <dbReference type="SMART" id="SM00070"/>
    </source>
</evidence>
<evidence type="ECO:0000256" key="5">
    <source>
        <dbReference type="ARBA" id="ARBA00022815"/>
    </source>
</evidence>
<comment type="function">
    <text evidence="6">VIP is a neuropeptide involved in a diverse array of physiological processes through activating the PACAP subfamily of class B1 G protein-coupled receptors: VIP receptor 1 (VPR1) and VIP receptor 2 (VPR2). Abundantly expressed throughout the CNS and peripheral nervous systems where they primarily exert neuroprotective and immune modulatory roles. Also causes vasodilation, lowers arterial blood pressure, stimulates myocardial contractility, increases glycogenolysis and relaxes the smooth muscle of trachea, stomach and gall bladder.</text>
</comment>
<proteinExistence type="inferred from homology"/>
<dbReference type="GO" id="GO:0032880">
    <property type="term" value="P:regulation of protein localization"/>
    <property type="evidence" value="ECO:0007669"/>
    <property type="project" value="TreeGrafter"/>
</dbReference>
<reference evidence="10 11" key="1">
    <citation type="submission" date="2025-04" db="UniProtKB">
        <authorList>
            <consortium name="RefSeq"/>
        </authorList>
    </citation>
    <scope>IDENTIFICATION</scope>
    <source>
        <tissue evidence="10 11">Sperm</tissue>
    </source>
</reference>
<feature type="signal peptide" evidence="7">
    <location>
        <begin position="1"/>
        <end position="27"/>
    </location>
</feature>
<dbReference type="GO" id="GO:0005576">
    <property type="term" value="C:extracellular region"/>
    <property type="evidence" value="ECO:0007669"/>
    <property type="project" value="UniProtKB-SubCell"/>
</dbReference>
<dbReference type="GeneID" id="116942618"/>
<comment type="similarity">
    <text evidence="2">Belongs to the glucagon family.</text>
</comment>
<evidence type="ECO:0000313" key="9">
    <source>
        <dbReference type="Proteomes" id="UP001318040"/>
    </source>
</evidence>
<evidence type="ECO:0000256" key="4">
    <source>
        <dbReference type="ARBA" id="ARBA00022702"/>
    </source>
</evidence>
<evidence type="ECO:0000256" key="2">
    <source>
        <dbReference type="ARBA" id="ARBA00008369"/>
    </source>
</evidence>
<protein>
    <submittedName>
        <fullName evidence="10 11">VIP peptides-like isoform X1</fullName>
    </submittedName>
</protein>
<feature type="domain" description="Glucagon / GIP / secretin / VIP family" evidence="8">
    <location>
        <begin position="43"/>
        <end position="69"/>
    </location>
</feature>
<evidence type="ECO:0000313" key="11">
    <source>
        <dbReference type="RefSeq" id="XP_032810635.1"/>
    </source>
</evidence>
<dbReference type="RefSeq" id="XP_032810635.1">
    <property type="nucleotide sequence ID" value="XM_032954744.1"/>
</dbReference>
<evidence type="ECO:0000256" key="1">
    <source>
        <dbReference type="ARBA" id="ARBA00004613"/>
    </source>
</evidence>
<dbReference type="GO" id="GO:0043005">
    <property type="term" value="C:neuron projection"/>
    <property type="evidence" value="ECO:0007669"/>
    <property type="project" value="TreeGrafter"/>
</dbReference>
<keyword evidence="5" id="KW-0027">Amidation</keyword>
<evidence type="ECO:0000256" key="6">
    <source>
        <dbReference type="ARBA" id="ARBA00049976"/>
    </source>
</evidence>
<dbReference type="GO" id="GO:0051428">
    <property type="term" value="F:peptide hormone receptor binding"/>
    <property type="evidence" value="ECO:0007669"/>
    <property type="project" value="TreeGrafter"/>
</dbReference>
<comment type="subcellular location">
    <subcellularLocation>
        <location evidence="1">Secreted</location>
    </subcellularLocation>
</comment>
<evidence type="ECO:0000313" key="10">
    <source>
        <dbReference type="RefSeq" id="XP_032810634.1"/>
    </source>
</evidence>
<dbReference type="Pfam" id="PF00123">
    <property type="entry name" value="Hormone_2"/>
    <property type="match status" value="1"/>
</dbReference>
<evidence type="ECO:0000256" key="3">
    <source>
        <dbReference type="ARBA" id="ARBA00022525"/>
    </source>
</evidence>
<dbReference type="AlphaFoldDB" id="A0AAJ7WUN7"/>
<dbReference type="GO" id="GO:0048242">
    <property type="term" value="P:epinephrine secretion"/>
    <property type="evidence" value="ECO:0007669"/>
    <property type="project" value="TreeGrafter"/>
</dbReference>
<sequence>MSPMRSFQATVAAVCLVLTLHCPGRDSFPATDTDYFALRPERHADALFHNNYKKLLGQMSARRYFESLLQQGKRIDEEEPPFEESQASSVYKRHSDAVFTDLFSRLRKQQAAEKYAKSILSKRRMMSPSEQGDSLVPSGELDFAGLEDYYEPGTLRDIVQHIAEGY</sequence>
<dbReference type="GO" id="GO:0005184">
    <property type="term" value="F:neuropeptide hormone activity"/>
    <property type="evidence" value="ECO:0007669"/>
    <property type="project" value="InterPro"/>
</dbReference>
<dbReference type="RefSeq" id="XP_032810634.1">
    <property type="nucleotide sequence ID" value="XM_032954743.1"/>
</dbReference>
<dbReference type="KEGG" id="pmrn:116942618"/>
<keyword evidence="7" id="KW-0732">Signal</keyword>
<dbReference type="SMART" id="SM00070">
    <property type="entry name" value="GLUCA"/>
    <property type="match status" value="2"/>
</dbReference>
<organism evidence="9 11">
    <name type="scientific">Petromyzon marinus</name>
    <name type="common">Sea lamprey</name>
    <dbReference type="NCBI Taxonomy" id="7757"/>
    <lineage>
        <taxon>Eukaryota</taxon>
        <taxon>Metazoa</taxon>
        <taxon>Chordata</taxon>
        <taxon>Craniata</taxon>
        <taxon>Vertebrata</taxon>
        <taxon>Cyclostomata</taxon>
        <taxon>Hyperoartia</taxon>
        <taxon>Petromyzontiformes</taxon>
        <taxon>Petromyzontidae</taxon>
        <taxon>Petromyzon</taxon>
    </lineage>
</organism>
<dbReference type="PANTHER" id="PTHR11213:SF5">
    <property type="entry name" value="VIP PEPTIDES"/>
    <property type="match status" value="1"/>
</dbReference>
<keyword evidence="9" id="KW-1185">Reference proteome</keyword>
<dbReference type="InterPro" id="IPR000532">
    <property type="entry name" value="Glucagon_GIP_secretin_VIP"/>
</dbReference>
<evidence type="ECO:0000256" key="7">
    <source>
        <dbReference type="SAM" id="SignalP"/>
    </source>
</evidence>